<organism evidence="10 11">
    <name type="scientific">Exophiala viscosa</name>
    <dbReference type="NCBI Taxonomy" id="2486360"/>
    <lineage>
        <taxon>Eukaryota</taxon>
        <taxon>Fungi</taxon>
        <taxon>Dikarya</taxon>
        <taxon>Ascomycota</taxon>
        <taxon>Pezizomycotina</taxon>
        <taxon>Eurotiomycetes</taxon>
        <taxon>Chaetothyriomycetidae</taxon>
        <taxon>Chaetothyriales</taxon>
        <taxon>Herpotrichiellaceae</taxon>
        <taxon>Exophiala</taxon>
    </lineage>
</organism>
<dbReference type="GO" id="GO:0008168">
    <property type="term" value="F:methyltransferase activity"/>
    <property type="evidence" value="ECO:0007669"/>
    <property type="project" value="UniProtKB-KW"/>
</dbReference>
<evidence type="ECO:0000259" key="9">
    <source>
        <dbReference type="PROSITE" id="PS50280"/>
    </source>
</evidence>
<evidence type="ECO:0000256" key="5">
    <source>
        <dbReference type="ARBA" id="ARBA00022691"/>
    </source>
</evidence>
<reference evidence="10" key="1">
    <citation type="journal article" date="2022" name="bioRxiv">
        <title>Deciphering the potential niche of two novel black yeast fungi from a biological soil crust based on their genomes, phenotypes, and melanin regulation.</title>
        <authorList>
            <consortium name="DOE Joint Genome Institute"/>
            <person name="Carr E.C."/>
            <person name="Barton Q."/>
            <person name="Grambo S."/>
            <person name="Sullivan M."/>
            <person name="Renfro C.M."/>
            <person name="Kuo A."/>
            <person name="Pangilinan J."/>
            <person name="Lipzen A."/>
            <person name="Keymanesh K."/>
            <person name="Savage E."/>
            <person name="Barry K."/>
            <person name="Grigoriev I.V."/>
            <person name="Riekhof W.R."/>
            <person name="Harris S.S."/>
        </authorList>
    </citation>
    <scope>NUCLEOTIDE SEQUENCE</scope>
    <source>
        <strain evidence="10">JF 03-4F</strain>
    </source>
</reference>
<protein>
    <recommendedName>
        <fullName evidence="9">SET domain-containing protein</fullName>
    </recommendedName>
</protein>
<evidence type="ECO:0000256" key="2">
    <source>
        <dbReference type="ARBA" id="ARBA00022454"/>
    </source>
</evidence>
<evidence type="ECO:0000256" key="4">
    <source>
        <dbReference type="ARBA" id="ARBA00022679"/>
    </source>
</evidence>
<dbReference type="EMBL" id="MU404350">
    <property type="protein sequence ID" value="KAI1617750.1"/>
    <property type="molecule type" value="Genomic_DNA"/>
</dbReference>
<evidence type="ECO:0000313" key="10">
    <source>
        <dbReference type="EMBL" id="KAI1617750.1"/>
    </source>
</evidence>
<sequence length="540" mass="60655">MAPRRSARTAARNATNSATNSVPATDQNIVNGPRVRKPTARYVEFQQSLKKSPKKQFKETNANAPEVDKFMIRLYAEIHAAAVEKITRTDRTAIHDLIRETRTLRFFDLFPTDVAGNLKQTLIDSRPSNNQGKEVVQQARNDLQVSHPERLVSFCKKPNLVILSICAHSQTFRTAIARSVADSKAEKEPLWRDIRSKIGKCASSLELFAKTRSLDWNSAINACNKDFEYLLSSVFQNDDNVADIDQNTFGIGDGDVEETHHPDNVPSHWVLPRKRIEAQRPQFQYDFTEALERHDFWGTAVPGNLNGASKPEIGDAQVALQVNVDECIVVPGYDWSHLPTEANGDPRFAGYKGYACQVCGKKAKATSTKTRSSTRPACSCTPGDLCLQQPLLELFDTGVFGVGVRALQTFKKGDYLGEYIGEIYPRKEQEWRYGGDEGCKYLFPCDIATKTATKKPDKFEVDPGIFGNWTRYINHSCDPNAEYFQTTVSQRIGNFVCAIRDIGFGEDITSSYGQYYFQALKMTCRCGSDKCFHKDKQEDA</sequence>
<comment type="subcellular location">
    <subcellularLocation>
        <location evidence="1">Chromosome</location>
    </subcellularLocation>
</comment>
<dbReference type="Proteomes" id="UP001203852">
    <property type="component" value="Unassembled WGS sequence"/>
</dbReference>
<dbReference type="AlphaFoldDB" id="A0AAN6E6X1"/>
<keyword evidence="11" id="KW-1185">Reference proteome</keyword>
<evidence type="ECO:0000256" key="8">
    <source>
        <dbReference type="SAM" id="MobiDB-lite"/>
    </source>
</evidence>
<keyword evidence="3" id="KW-0489">Methyltransferase</keyword>
<dbReference type="Pfam" id="PF00856">
    <property type="entry name" value="SET"/>
    <property type="match status" value="1"/>
</dbReference>
<keyword evidence="2" id="KW-0158">Chromosome</keyword>
<feature type="region of interest" description="Disordered" evidence="8">
    <location>
        <begin position="1"/>
        <end position="35"/>
    </location>
</feature>
<feature type="domain" description="SET" evidence="9">
    <location>
        <begin position="390"/>
        <end position="513"/>
    </location>
</feature>
<keyword evidence="6" id="KW-0479">Metal-binding</keyword>
<dbReference type="PANTHER" id="PTHR46223">
    <property type="entry name" value="HISTONE-LYSINE N-METHYLTRANSFERASE SUV39H"/>
    <property type="match status" value="1"/>
</dbReference>
<dbReference type="InterPro" id="IPR001214">
    <property type="entry name" value="SET_dom"/>
</dbReference>
<dbReference type="GO" id="GO:0032259">
    <property type="term" value="P:methylation"/>
    <property type="evidence" value="ECO:0007669"/>
    <property type="project" value="UniProtKB-KW"/>
</dbReference>
<accession>A0AAN6E6X1</accession>
<evidence type="ECO:0000256" key="1">
    <source>
        <dbReference type="ARBA" id="ARBA00004286"/>
    </source>
</evidence>
<keyword evidence="7" id="KW-0862">Zinc</keyword>
<dbReference type="Gene3D" id="2.170.270.10">
    <property type="entry name" value="SET domain"/>
    <property type="match status" value="1"/>
</dbReference>
<evidence type="ECO:0000256" key="7">
    <source>
        <dbReference type="ARBA" id="ARBA00022833"/>
    </source>
</evidence>
<dbReference type="SUPFAM" id="SSF82199">
    <property type="entry name" value="SET domain"/>
    <property type="match status" value="1"/>
</dbReference>
<keyword evidence="5" id="KW-0949">S-adenosyl-L-methionine</keyword>
<feature type="compositionally biased region" description="Low complexity" evidence="8">
    <location>
        <begin position="8"/>
        <end position="21"/>
    </location>
</feature>
<keyword evidence="4" id="KW-0808">Transferase</keyword>
<name>A0AAN6E6X1_9EURO</name>
<gene>
    <name evidence="10" type="ORF">EDD36DRAFT_10867</name>
</gene>
<dbReference type="GO" id="GO:0046872">
    <property type="term" value="F:metal ion binding"/>
    <property type="evidence" value="ECO:0007669"/>
    <property type="project" value="UniProtKB-KW"/>
</dbReference>
<evidence type="ECO:0000256" key="6">
    <source>
        <dbReference type="ARBA" id="ARBA00022723"/>
    </source>
</evidence>
<dbReference type="SMART" id="SM00317">
    <property type="entry name" value="SET"/>
    <property type="match status" value="1"/>
</dbReference>
<evidence type="ECO:0000256" key="3">
    <source>
        <dbReference type="ARBA" id="ARBA00022603"/>
    </source>
</evidence>
<proteinExistence type="predicted"/>
<dbReference type="InterPro" id="IPR046341">
    <property type="entry name" value="SET_dom_sf"/>
</dbReference>
<dbReference type="InterPro" id="IPR050973">
    <property type="entry name" value="H3K9_Histone-Lys_N-MTase"/>
</dbReference>
<dbReference type="GO" id="GO:0005694">
    <property type="term" value="C:chromosome"/>
    <property type="evidence" value="ECO:0007669"/>
    <property type="project" value="UniProtKB-SubCell"/>
</dbReference>
<dbReference type="PROSITE" id="PS50280">
    <property type="entry name" value="SET"/>
    <property type="match status" value="1"/>
</dbReference>
<comment type="caution">
    <text evidence="10">The sequence shown here is derived from an EMBL/GenBank/DDBJ whole genome shotgun (WGS) entry which is preliminary data.</text>
</comment>
<evidence type="ECO:0000313" key="11">
    <source>
        <dbReference type="Proteomes" id="UP001203852"/>
    </source>
</evidence>
<dbReference type="PANTHER" id="PTHR46223:SF3">
    <property type="entry name" value="HISTONE-LYSINE N-METHYLTRANSFERASE SET-23"/>
    <property type="match status" value="1"/>
</dbReference>